<gene>
    <name evidence="2" type="ORF">P7K49_035122</name>
</gene>
<accession>A0ABQ9TXK2</accession>
<dbReference type="EMBL" id="JASSZA010000019">
    <property type="protein sequence ID" value="KAK2089215.1"/>
    <property type="molecule type" value="Genomic_DNA"/>
</dbReference>
<feature type="compositionally biased region" description="Low complexity" evidence="1">
    <location>
        <begin position="98"/>
        <end position="112"/>
    </location>
</feature>
<evidence type="ECO:0000256" key="1">
    <source>
        <dbReference type="SAM" id="MobiDB-lite"/>
    </source>
</evidence>
<keyword evidence="3" id="KW-1185">Reference proteome</keyword>
<evidence type="ECO:0000313" key="3">
    <source>
        <dbReference type="Proteomes" id="UP001266305"/>
    </source>
</evidence>
<reference evidence="2 3" key="1">
    <citation type="submission" date="2023-05" db="EMBL/GenBank/DDBJ databases">
        <title>B98-5 Cell Line De Novo Hybrid Assembly: An Optical Mapping Approach.</title>
        <authorList>
            <person name="Kananen K."/>
            <person name="Auerbach J.A."/>
            <person name="Kautto E."/>
            <person name="Blachly J.S."/>
        </authorList>
    </citation>
    <scope>NUCLEOTIDE SEQUENCE [LARGE SCALE GENOMIC DNA]</scope>
    <source>
        <strain evidence="2">B95-8</strain>
        <tissue evidence="2">Cell line</tissue>
    </source>
</reference>
<name>A0ABQ9TXK2_SAGOE</name>
<organism evidence="2 3">
    <name type="scientific">Saguinus oedipus</name>
    <name type="common">Cotton-top tamarin</name>
    <name type="synonym">Oedipomidas oedipus</name>
    <dbReference type="NCBI Taxonomy" id="9490"/>
    <lineage>
        <taxon>Eukaryota</taxon>
        <taxon>Metazoa</taxon>
        <taxon>Chordata</taxon>
        <taxon>Craniata</taxon>
        <taxon>Vertebrata</taxon>
        <taxon>Euteleostomi</taxon>
        <taxon>Mammalia</taxon>
        <taxon>Eutheria</taxon>
        <taxon>Euarchontoglires</taxon>
        <taxon>Primates</taxon>
        <taxon>Haplorrhini</taxon>
        <taxon>Platyrrhini</taxon>
        <taxon>Cebidae</taxon>
        <taxon>Callitrichinae</taxon>
        <taxon>Saguinus</taxon>
    </lineage>
</organism>
<protein>
    <submittedName>
        <fullName evidence="2">Uncharacterized protein</fullName>
    </submittedName>
</protein>
<comment type="caution">
    <text evidence="2">The sequence shown here is derived from an EMBL/GenBank/DDBJ whole genome shotgun (WGS) entry which is preliminary data.</text>
</comment>
<proteinExistence type="predicted"/>
<dbReference type="SMART" id="SM00726">
    <property type="entry name" value="UIM"/>
    <property type="match status" value="2"/>
</dbReference>
<sequence length="121" mass="12646">MAGPESHKFIPHPPASSAAVGSGPPPEAEQAWPQSSGEEELQLQLALAMSKEEADQPPSCGPEDDAQLQLALSLSREEHDKVRAASLSLPLPGAPLRPALSPLPESPSAILLGRGPQAHER</sequence>
<dbReference type="InterPro" id="IPR003903">
    <property type="entry name" value="UIM_dom"/>
</dbReference>
<dbReference type="Proteomes" id="UP001266305">
    <property type="component" value="Unassembled WGS sequence"/>
</dbReference>
<dbReference type="Pfam" id="PF02809">
    <property type="entry name" value="UIM"/>
    <property type="match status" value="2"/>
</dbReference>
<evidence type="ECO:0000313" key="2">
    <source>
        <dbReference type="EMBL" id="KAK2089215.1"/>
    </source>
</evidence>
<dbReference type="PROSITE" id="PS50330">
    <property type="entry name" value="UIM"/>
    <property type="match status" value="2"/>
</dbReference>
<feature type="region of interest" description="Disordered" evidence="1">
    <location>
        <begin position="1"/>
        <end position="67"/>
    </location>
</feature>
<feature type="region of interest" description="Disordered" evidence="1">
    <location>
        <begin position="98"/>
        <end position="121"/>
    </location>
</feature>